<dbReference type="RefSeq" id="XP_069227902.1">
    <property type="nucleotide sequence ID" value="XM_069375153.1"/>
</dbReference>
<feature type="compositionally biased region" description="Basic and acidic residues" evidence="1">
    <location>
        <begin position="1"/>
        <end position="15"/>
    </location>
</feature>
<gene>
    <name evidence="4" type="ORF">WHR41_06548</name>
</gene>
<feature type="region of interest" description="Disordered" evidence="1">
    <location>
        <begin position="1"/>
        <end position="26"/>
    </location>
</feature>
<sequence>MRGDRSYSSTVDERSPLLQGPTSNIDNSSQDFDHHVQFCTLVGVTPHTLPSGHNHTPHPQSLYARALQRRRNQSFLYAFAATLINGLLLSQVVLGAALTALAASNSSRVLITVFGALNTVIAGVIAFLKSRGQPLRARMFRDDLDRVVDEIESSAVMWLGISQGVHGYDAIDTDEQVTVRSEVARLTRLYDRAVKANTTNDPDLYAAGGPGDFHHAALRSRPGQPPLTAAAPQPALPPLQTVIQPGPTPEVDESPATKAPTPAPAAKPVEEAKPTAEATTPAPPPPAEQEPETPASTKDESGTATPITVQTMSEVKPAEASAPATPATEVHDPDASPATAVRPPLKDEKSADKLDKPNRLEELRRTGGDAQALSPFLNV</sequence>
<dbReference type="PANTHER" id="PTHR38793">
    <property type="entry name" value="SLATT_FUNGAL DOMAIN-CONTAINING PROTEIN-RELATED"/>
    <property type="match status" value="1"/>
</dbReference>
<feature type="region of interest" description="Disordered" evidence="1">
    <location>
        <begin position="199"/>
        <end position="379"/>
    </location>
</feature>
<name>A0AB34KLZ2_9PEZI</name>
<feature type="transmembrane region" description="Helical" evidence="2">
    <location>
        <begin position="75"/>
        <end position="103"/>
    </location>
</feature>
<evidence type="ECO:0000256" key="2">
    <source>
        <dbReference type="SAM" id="Phobius"/>
    </source>
</evidence>
<evidence type="ECO:0000259" key="3">
    <source>
        <dbReference type="Pfam" id="PF18142"/>
    </source>
</evidence>
<feature type="compositionally biased region" description="Basic and acidic residues" evidence="1">
    <location>
        <begin position="344"/>
        <end position="367"/>
    </location>
</feature>
<dbReference type="EMBL" id="JAAQHG020000023">
    <property type="protein sequence ID" value="KAL1584796.1"/>
    <property type="molecule type" value="Genomic_DNA"/>
</dbReference>
<feature type="compositionally biased region" description="Polar residues" evidence="1">
    <location>
        <begin position="302"/>
        <end position="313"/>
    </location>
</feature>
<protein>
    <recommendedName>
        <fullName evidence="3">SMODS and SLOG-associating 2TM effector domain-containing protein</fullName>
    </recommendedName>
</protein>
<accession>A0AB34KLZ2</accession>
<feature type="compositionally biased region" description="Low complexity" evidence="1">
    <location>
        <begin position="256"/>
        <end position="267"/>
    </location>
</feature>
<keyword evidence="2" id="KW-1133">Transmembrane helix</keyword>
<dbReference type="GeneID" id="96007991"/>
<feature type="transmembrane region" description="Helical" evidence="2">
    <location>
        <begin position="109"/>
        <end position="128"/>
    </location>
</feature>
<dbReference type="Pfam" id="PF18142">
    <property type="entry name" value="SLATT_fungal"/>
    <property type="match status" value="1"/>
</dbReference>
<reference evidence="4 5" key="1">
    <citation type="journal article" date="2020" name="Microbiol. Resour. Announc.">
        <title>Draft Genome Sequence of a Cladosporium Species Isolated from the Mesophotic Ascidian Didemnum maculosum.</title>
        <authorList>
            <person name="Gioti A."/>
            <person name="Siaperas R."/>
            <person name="Nikolaivits E."/>
            <person name="Le Goff G."/>
            <person name="Ouazzani J."/>
            <person name="Kotoulas G."/>
            <person name="Topakas E."/>
        </authorList>
    </citation>
    <scope>NUCLEOTIDE SEQUENCE [LARGE SCALE GENOMIC DNA]</scope>
    <source>
        <strain evidence="4 5">TM138-S3</strain>
    </source>
</reference>
<feature type="domain" description="SMODS and SLOG-associating 2TM effector" evidence="3">
    <location>
        <begin position="65"/>
        <end position="195"/>
    </location>
</feature>
<feature type="compositionally biased region" description="Low complexity" evidence="1">
    <location>
        <begin position="318"/>
        <end position="328"/>
    </location>
</feature>
<organism evidence="4 5">
    <name type="scientific">Cladosporium halotolerans</name>
    <dbReference type="NCBI Taxonomy" id="1052096"/>
    <lineage>
        <taxon>Eukaryota</taxon>
        <taxon>Fungi</taxon>
        <taxon>Dikarya</taxon>
        <taxon>Ascomycota</taxon>
        <taxon>Pezizomycotina</taxon>
        <taxon>Dothideomycetes</taxon>
        <taxon>Dothideomycetidae</taxon>
        <taxon>Cladosporiales</taxon>
        <taxon>Cladosporiaceae</taxon>
        <taxon>Cladosporium</taxon>
    </lineage>
</organism>
<evidence type="ECO:0000313" key="4">
    <source>
        <dbReference type="EMBL" id="KAL1584796.1"/>
    </source>
</evidence>
<keyword evidence="2" id="KW-0472">Membrane</keyword>
<keyword evidence="2" id="KW-0812">Transmembrane</keyword>
<dbReference type="InterPro" id="IPR041622">
    <property type="entry name" value="SLATT_fungi"/>
</dbReference>
<keyword evidence="5" id="KW-1185">Reference proteome</keyword>
<dbReference type="AlphaFoldDB" id="A0AB34KLZ2"/>
<evidence type="ECO:0000313" key="5">
    <source>
        <dbReference type="Proteomes" id="UP000803884"/>
    </source>
</evidence>
<feature type="compositionally biased region" description="Low complexity" evidence="1">
    <location>
        <begin position="226"/>
        <end position="241"/>
    </location>
</feature>
<dbReference type="NCBIfam" id="NF033635">
    <property type="entry name" value="SLATT_fungal"/>
    <property type="match status" value="1"/>
</dbReference>
<proteinExistence type="predicted"/>
<comment type="caution">
    <text evidence="4">The sequence shown here is derived from an EMBL/GenBank/DDBJ whole genome shotgun (WGS) entry which is preliminary data.</text>
</comment>
<evidence type="ECO:0000256" key="1">
    <source>
        <dbReference type="SAM" id="MobiDB-lite"/>
    </source>
</evidence>
<dbReference type="Proteomes" id="UP000803884">
    <property type="component" value="Unassembled WGS sequence"/>
</dbReference>
<dbReference type="PANTHER" id="PTHR38793:SF3">
    <property type="entry name" value="SMODS AND SLOG-ASSOCIATING 2TM EFFECTOR DOMAIN-CONTAINING PROTEIN"/>
    <property type="match status" value="1"/>
</dbReference>